<keyword evidence="3" id="KW-1185">Reference proteome</keyword>
<dbReference type="VEuPathDB" id="FungiDB:FPRO_12316"/>
<evidence type="ECO:0000259" key="1">
    <source>
        <dbReference type="Pfam" id="PF01636"/>
    </source>
</evidence>
<dbReference type="EMBL" id="FJOF01000015">
    <property type="protein sequence ID" value="CZR48874.1"/>
    <property type="molecule type" value="Genomic_DNA"/>
</dbReference>
<dbReference type="Gene3D" id="3.90.1200.10">
    <property type="match status" value="1"/>
</dbReference>
<name>A0A1L7W8F0_FUSPR</name>
<dbReference type="GeneID" id="42057181"/>
<dbReference type="PANTHER" id="PTHR11012:SF30">
    <property type="entry name" value="PROTEIN KINASE-LIKE DOMAIN-CONTAINING"/>
    <property type="match status" value="1"/>
</dbReference>
<organism evidence="2 3">
    <name type="scientific">Fusarium proliferatum (strain ET1)</name>
    <name type="common">Orchid endophyte fungus</name>
    <dbReference type="NCBI Taxonomy" id="1227346"/>
    <lineage>
        <taxon>Eukaryota</taxon>
        <taxon>Fungi</taxon>
        <taxon>Dikarya</taxon>
        <taxon>Ascomycota</taxon>
        <taxon>Pezizomycotina</taxon>
        <taxon>Sordariomycetes</taxon>
        <taxon>Hypocreomycetidae</taxon>
        <taxon>Hypocreales</taxon>
        <taxon>Nectriaceae</taxon>
        <taxon>Fusarium</taxon>
        <taxon>Fusarium fujikuroi species complex</taxon>
    </lineage>
</organism>
<dbReference type="Pfam" id="PF01636">
    <property type="entry name" value="APH"/>
    <property type="match status" value="1"/>
</dbReference>
<dbReference type="PANTHER" id="PTHR11012">
    <property type="entry name" value="PROTEIN KINASE-LIKE DOMAIN-CONTAINING"/>
    <property type="match status" value="1"/>
</dbReference>
<protein>
    <recommendedName>
        <fullName evidence="1">Aminoglycoside phosphotransferase domain-containing protein</fullName>
    </recommendedName>
</protein>
<proteinExistence type="predicted"/>
<dbReference type="Proteomes" id="UP000183971">
    <property type="component" value="Unassembled WGS sequence"/>
</dbReference>
<reference evidence="3" key="1">
    <citation type="journal article" date="2016" name="Genome Biol. Evol.">
        <title>Comparative 'omics' of the Fusarium fujikuroi species complex highlights differences in genetic potential and metabolite synthesis.</title>
        <authorList>
            <person name="Niehaus E.-M."/>
            <person name="Muensterkoetter M."/>
            <person name="Proctor R.H."/>
            <person name="Brown D.W."/>
            <person name="Sharon A."/>
            <person name="Idan Y."/>
            <person name="Oren-Young L."/>
            <person name="Sieber C.M."/>
            <person name="Novak O."/>
            <person name="Pencik A."/>
            <person name="Tarkowska D."/>
            <person name="Hromadova K."/>
            <person name="Freeman S."/>
            <person name="Maymon M."/>
            <person name="Elazar M."/>
            <person name="Youssef S.A."/>
            <person name="El-Shabrawy E.S.M."/>
            <person name="Shalaby A.B.A."/>
            <person name="Houterman P."/>
            <person name="Brock N.L."/>
            <person name="Burkhardt I."/>
            <person name="Tsavkelova E.A."/>
            <person name="Dickschat J.S."/>
            <person name="Galuszka P."/>
            <person name="Gueldener U."/>
            <person name="Tudzynski B."/>
        </authorList>
    </citation>
    <scope>NUCLEOTIDE SEQUENCE [LARGE SCALE GENOMIC DNA]</scope>
    <source>
        <strain evidence="3">ET1</strain>
    </source>
</reference>
<dbReference type="SUPFAM" id="SSF56112">
    <property type="entry name" value="Protein kinase-like (PK-like)"/>
    <property type="match status" value="1"/>
</dbReference>
<evidence type="ECO:0000313" key="2">
    <source>
        <dbReference type="EMBL" id="CZR48874.1"/>
    </source>
</evidence>
<dbReference type="AlphaFoldDB" id="A0A1L7W8F0"/>
<gene>
    <name evidence="2" type="ORF">FPRO_12316</name>
</gene>
<dbReference type="InterPro" id="IPR002575">
    <property type="entry name" value="Aminoglycoside_PTrfase"/>
</dbReference>
<dbReference type="RefSeq" id="XP_031089392.1">
    <property type="nucleotide sequence ID" value="XM_031224099.1"/>
</dbReference>
<comment type="caution">
    <text evidence="2">The sequence shown here is derived from an EMBL/GenBank/DDBJ whole genome shotgun (WGS) entry which is preliminary data.</text>
</comment>
<dbReference type="InterPro" id="IPR011009">
    <property type="entry name" value="Kinase-like_dom_sf"/>
</dbReference>
<feature type="domain" description="Aminoglycoside phosphotransferase" evidence="1">
    <location>
        <begin position="247"/>
        <end position="328"/>
    </location>
</feature>
<sequence>MLKNFCNAYVSRKISNPAPQCTEEDRFCGSQTRVTVASSEGKVNGVIRSNEPLPLTVDELTKYWFAQILNRPVQNVEVIETIHGTASKILIKLTFKNGTDNSASNICVKGGFNPDIREFLPFLYAIYRHEAEFYYYLALKLKIPLLPVLYAGTDTVNGQGIVVMANLKAQGYTFSNPLETWSVERARMSVKQLAILHASTWGDKGDSIPSVSGTVTIRDAILGLLAPKEWDKRFGPDARPPVPRFMEDRERMTATFKALWESDSKMKCLVHGDAHIGNTFITPTGEPGFLDWQIIHAAPDLHDVAYALKHADGSKLEIEDFEEEYQRETFHGFAWALAGPLMQSREIVHAMVERHCAATVDHKSIELLEGQKV</sequence>
<accession>A0A1L7W8F0</accession>
<evidence type="ECO:0000313" key="3">
    <source>
        <dbReference type="Proteomes" id="UP000183971"/>
    </source>
</evidence>